<dbReference type="InterPro" id="IPR026960">
    <property type="entry name" value="RVT-Znf"/>
</dbReference>
<dbReference type="Gene3D" id="3.60.10.10">
    <property type="entry name" value="Endonuclease/exonuclease/phosphatase"/>
    <property type="match status" value="1"/>
</dbReference>
<proteinExistence type="predicted"/>
<dbReference type="CDD" id="cd06222">
    <property type="entry name" value="RNase_H_like"/>
    <property type="match status" value="1"/>
</dbReference>
<dbReference type="EMBL" id="BPVZ01000004">
    <property type="protein sequence ID" value="GKU90431.1"/>
    <property type="molecule type" value="Genomic_DNA"/>
</dbReference>
<sequence length="1027" mass="116936">MGDFNDIATIDEASPRAVHRFTSARRFREHLEACNLHSKDSLGCKFTWIRQTNGRVTLRERLDRALFNLAGLEEFPDAKLINLPRLCSDHHPIMLNIDPPNRISRAAKPPRFEAAWLTHGGFKEVFCHAWMTHDHSLPSAISAVRTACFSWNKTVFGDLFRCKRLLRARLRGIQNSPHYNHSLYLQNLEMELLEEYHKVLHAEELFWCQKSRVEWINSDPIALKNHVQDFFVDLFSQKETRATGIDYSCFQPKMSDEDSASLLLPISMEEVKLALFSMKGLKSPGPDGIQLIFYQKHWDIVSVTSLQLSIIWNGEELPYFQPKRGLRQGDPLSPYLFIMVREKLSYMIMSRLQEHKWTPFRLSRGGLTLSHLFFADDLMLFGKASITQIETIIDCLSEFARRSGLEINLGKSKLFVSPNIQGQLANSFSSACGIPLTHDLGIYLGVPIIHGRFKASNYKYILEKMQIKLAGWKQKSLSLAGRRTLVQSVTSSIPTYTMQTVLLPSSTCSAIDSLNRKFLWGSDIQTNKPHLVHWNDVCLPRRYGGLSVRSAKECNKALIAKLGWQILSGGEKPWCQAIKHKYLHSASFSSCKPTPSSSITWRSILKTRDVVQLGTRWRVGSGCNIQLWNDIWVGNSTLLESTIAPVPQHLLAAIPLSITGHLNDQIYWNAASCGDFTVKSAFSLIQQSRIPNAPRPEDWTWIWHLGCIERVKLFVWLLWRGKVLTNSVRFERHMAPTPVCPRCEQSPETLLHLLRDCFYSWLVWESVSLLPTDFFSLNFDSWLKRNAITPRRKTNSPDLWPFVFLATIWHLWKSRNKLVFEGQRIPPHLVTNQAHSFALESRFALESVNLIHDTRTPRWVSWTPPPHPYLKLNTDGSHNHHSGKAAAGGLIRDHNGRWVHGFAVNVGLTTSFLAELWGCREGLKLAHSLGIQQLVLEMDSLLAIQLIQNRQVSAGPASVLLTDIFVLIDFFSSCLVQHTLREGNLAADFMASMGHELTLGTTSFPTPPVDIHMTLQSDHLGTIFLRR</sequence>
<evidence type="ECO:0000259" key="2">
    <source>
        <dbReference type="Pfam" id="PF13456"/>
    </source>
</evidence>
<feature type="domain" description="RNase H type-1" evidence="2">
    <location>
        <begin position="873"/>
        <end position="993"/>
    </location>
</feature>
<dbReference type="SUPFAM" id="SSF53098">
    <property type="entry name" value="Ribonuclease H-like"/>
    <property type="match status" value="1"/>
</dbReference>
<accession>A0AAV5HSZ9</accession>
<name>A0AAV5HSZ9_9ROSI</name>
<dbReference type="GO" id="GO:0003676">
    <property type="term" value="F:nucleic acid binding"/>
    <property type="evidence" value="ECO:0007669"/>
    <property type="project" value="InterPro"/>
</dbReference>
<dbReference type="InterPro" id="IPR002156">
    <property type="entry name" value="RNaseH_domain"/>
</dbReference>
<dbReference type="InterPro" id="IPR044730">
    <property type="entry name" value="RNase_H-like_dom_plant"/>
</dbReference>
<dbReference type="Pfam" id="PF13456">
    <property type="entry name" value="RVT_3"/>
    <property type="match status" value="1"/>
</dbReference>
<feature type="domain" description="Reverse transcriptase" evidence="1">
    <location>
        <begin position="312"/>
        <end position="437"/>
    </location>
</feature>
<protein>
    <submittedName>
        <fullName evidence="4">Uncharacterized protein</fullName>
    </submittedName>
</protein>
<feature type="domain" description="Reverse transcriptase zinc-binding" evidence="3">
    <location>
        <begin position="676"/>
        <end position="764"/>
    </location>
</feature>
<dbReference type="GO" id="GO:0004523">
    <property type="term" value="F:RNA-DNA hybrid ribonuclease activity"/>
    <property type="evidence" value="ECO:0007669"/>
    <property type="project" value="InterPro"/>
</dbReference>
<dbReference type="Pfam" id="PF00078">
    <property type="entry name" value="RVT_1"/>
    <property type="match status" value="1"/>
</dbReference>
<comment type="caution">
    <text evidence="4">The sequence shown here is derived from an EMBL/GenBank/DDBJ whole genome shotgun (WGS) entry which is preliminary data.</text>
</comment>
<keyword evidence="5" id="KW-1185">Reference proteome</keyword>
<dbReference type="InterPro" id="IPR043502">
    <property type="entry name" value="DNA/RNA_pol_sf"/>
</dbReference>
<dbReference type="InterPro" id="IPR012337">
    <property type="entry name" value="RNaseH-like_sf"/>
</dbReference>
<dbReference type="Pfam" id="PF13966">
    <property type="entry name" value="zf-RVT"/>
    <property type="match status" value="1"/>
</dbReference>
<dbReference type="InterPro" id="IPR036397">
    <property type="entry name" value="RNaseH_sf"/>
</dbReference>
<dbReference type="PANTHER" id="PTHR33116">
    <property type="entry name" value="REVERSE TRANSCRIPTASE ZINC-BINDING DOMAIN-CONTAINING PROTEIN-RELATED-RELATED"/>
    <property type="match status" value="1"/>
</dbReference>
<evidence type="ECO:0000313" key="5">
    <source>
        <dbReference type="Proteomes" id="UP001054252"/>
    </source>
</evidence>
<evidence type="ECO:0000259" key="3">
    <source>
        <dbReference type="Pfam" id="PF13966"/>
    </source>
</evidence>
<dbReference type="InterPro" id="IPR000477">
    <property type="entry name" value="RT_dom"/>
</dbReference>
<gene>
    <name evidence="4" type="ORF">SLEP1_g4422</name>
</gene>
<dbReference type="Gene3D" id="3.30.420.10">
    <property type="entry name" value="Ribonuclease H-like superfamily/Ribonuclease H"/>
    <property type="match status" value="1"/>
</dbReference>
<dbReference type="Proteomes" id="UP001054252">
    <property type="component" value="Unassembled WGS sequence"/>
</dbReference>
<organism evidence="4 5">
    <name type="scientific">Rubroshorea leprosula</name>
    <dbReference type="NCBI Taxonomy" id="152421"/>
    <lineage>
        <taxon>Eukaryota</taxon>
        <taxon>Viridiplantae</taxon>
        <taxon>Streptophyta</taxon>
        <taxon>Embryophyta</taxon>
        <taxon>Tracheophyta</taxon>
        <taxon>Spermatophyta</taxon>
        <taxon>Magnoliopsida</taxon>
        <taxon>eudicotyledons</taxon>
        <taxon>Gunneridae</taxon>
        <taxon>Pentapetalae</taxon>
        <taxon>rosids</taxon>
        <taxon>malvids</taxon>
        <taxon>Malvales</taxon>
        <taxon>Dipterocarpaceae</taxon>
        <taxon>Rubroshorea</taxon>
    </lineage>
</organism>
<dbReference type="PANTHER" id="PTHR33116:SF70">
    <property type="entry name" value="NON-LTR RETROELEMENT REVERSE TRANSCRIPTASE-LIKE PROTEIN"/>
    <property type="match status" value="1"/>
</dbReference>
<dbReference type="SUPFAM" id="SSF56219">
    <property type="entry name" value="DNase I-like"/>
    <property type="match status" value="1"/>
</dbReference>
<dbReference type="AlphaFoldDB" id="A0AAV5HSZ9"/>
<evidence type="ECO:0000313" key="4">
    <source>
        <dbReference type="EMBL" id="GKU90431.1"/>
    </source>
</evidence>
<dbReference type="SUPFAM" id="SSF56672">
    <property type="entry name" value="DNA/RNA polymerases"/>
    <property type="match status" value="1"/>
</dbReference>
<evidence type="ECO:0000259" key="1">
    <source>
        <dbReference type="Pfam" id="PF00078"/>
    </source>
</evidence>
<reference evidence="4 5" key="1">
    <citation type="journal article" date="2021" name="Commun. Biol.">
        <title>The genome of Shorea leprosula (Dipterocarpaceae) highlights the ecological relevance of drought in aseasonal tropical rainforests.</title>
        <authorList>
            <person name="Ng K.K.S."/>
            <person name="Kobayashi M.J."/>
            <person name="Fawcett J.A."/>
            <person name="Hatakeyama M."/>
            <person name="Paape T."/>
            <person name="Ng C.H."/>
            <person name="Ang C.C."/>
            <person name="Tnah L.H."/>
            <person name="Lee C.T."/>
            <person name="Nishiyama T."/>
            <person name="Sese J."/>
            <person name="O'Brien M.J."/>
            <person name="Copetti D."/>
            <person name="Mohd Noor M.I."/>
            <person name="Ong R.C."/>
            <person name="Putra M."/>
            <person name="Sireger I.Z."/>
            <person name="Indrioko S."/>
            <person name="Kosugi Y."/>
            <person name="Izuno A."/>
            <person name="Isagi Y."/>
            <person name="Lee S.L."/>
            <person name="Shimizu K.K."/>
        </authorList>
    </citation>
    <scope>NUCLEOTIDE SEQUENCE [LARGE SCALE GENOMIC DNA]</scope>
    <source>
        <strain evidence="4">214</strain>
    </source>
</reference>
<dbReference type="InterPro" id="IPR036691">
    <property type="entry name" value="Endo/exonu/phosph_ase_sf"/>
</dbReference>